<gene>
    <name evidence="2" type="ORF">CTM90_01675</name>
</gene>
<evidence type="ECO:0000256" key="1">
    <source>
        <dbReference type="SAM" id="SignalP"/>
    </source>
</evidence>
<proteinExistence type="predicted"/>
<dbReference type="EMBL" id="PYMM01000001">
    <property type="protein sequence ID" value="PSU18718.1"/>
    <property type="molecule type" value="Genomic_DNA"/>
</dbReference>
<organism evidence="2 3">
    <name type="scientific">Photobacterium damselae</name>
    <dbReference type="NCBI Taxonomy" id="38293"/>
    <lineage>
        <taxon>Bacteria</taxon>
        <taxon>Pseudomonadati</taxon>
        <taxon>Pseudomonadota</taxon>
        <taxon>Gammaproteobacteria</taxon>
        <taxon>Vibrionales</taxon>
        <taxon>Vibrionaceae</taxon>
        <taxon>Photobacterium</taxon>
    </lineage>
</organism>
<name>A0ABD6X720_PHODM</name>
<dbReference type="Proteomes" id="UP000241404">
    <property type="component" value="Unassembled WGS sequence"/>
</dbReference>
<reference evidence="2 3" key="1">
    <citation type="submission" date="2018-03" db="EMBL/GenBank/DDBJ databases">
        <title>Whole genome sequencing of Histamine producing bacteria.</title>
        <authorList>
            <person name="Butler K."/>
        </authorList>
    </citation>
    <scope>NUCLEOTIDE SEQUENCE [LARGE SCALE GENOMIC DNA]</scope>
    <source>
        <strain evidence="2 3">BT-6</strain>
    </source>
</reference>
<protein>
    <submittedName>
        <fullName evidence="2">Uncharacterized protein</fullName>
    </submittedName>
</protein>
<keyword evidence="1" id="KW-0732">Signal</keyword>
<evidence type="ECO:0000313" key="3">
    <source>
        <dbReference type="Proteomes" id="UP000241404"/>
    </source>
</evidence>
<comment type="caution">
    <text evidence="2">The sequence shown here is derived from an EMBL/GenBank/DDBJ whole genome shotgun (WGS) entry which is preliminary data.</text>
</comment>
<feature type="chain" id="PRO_5044798715" evidence="1">
    <location>
        <begin position="20"/>
        <end position="165"/>
    </location>
</feature>
<dbReference type="AlphaFoldDB" id="A0ABD6X720"/>
<feature type="signal peptide" evidence="1">
    <location>
        <begin position="1"/>
        <end position="19"/>
    </location>
</feature>
<evidence type="ECO:0000313" key="2">
    <source>
        <dbReference type="EMBL" id="PSU18718.1"/>
    </source>
</evidence>
<accession>A0ABD6X720</accession>
<sequence length="165" mass="18746">MKYIFIFICMLLFCQECLAESVTKTFKVTTNIKLDSKFYIIVPDLLKLRYLSTKKKFQDSSFTVNVILKNHLVSESLDYSLSLNSSNYVCIDKSGKIFDKLDSGDFTFYLDHKVLEVNVPVSRTLTYKSNDVYSDFPLITLTSPKIPDGIKLCSGNASFLAEVSI</sequence>